<sequence>MIKQLWQLGRPKRPTVYLQIFCQWLSEMLLVTGLVTVVARYQSGQWSLVGLSLLALETLIVCGYWLFGAQRLAGKWAQAAGEELQARYLSQYLHQTQTAPGNVVQVVQQDLGTIDKLAVFYTTVVPTVCSLVLTGIAMILVTLSLNPLSVLIPLLGVFGVGLGMMLLGKFGDKTNARYVGAFNQMGNRFLDDFSGMNTLIMYQRQDQYAQDFAKDSENFRQKTMRFLVFQLQNLNIMDFCLYGALGWFALVSGKGVLTGRFDLPQATLALALVSTWLIGFRKFGYFIHVFMALSKRAQAIFKNLPAADAADAAPKTPTTPPLQPNQISYTGAVGFDPKQPILTDLAFKFQAGHLMGLVGASGSGKSTLAKTLLKQLPPIAGQLQADGQDLATLSPMQWWQTITYLGPEMVLFNGTIADNLLLGVKTPETSNWQQQLDALNLCQFVKTLPAGYETQVGDNGNQLSGGQRQQIAIARAILADKAVYIFDEVTSNIDADNASIILQAIEILAKERAVLLITHRLPDIERLTELYFIHDGHLTQGSPTQLQQQVPAFADLIAKQAQLLKAVANS</sequence>
<dbReference type="InterPro" id="IPR011527">
    <property type="entry name" value="ABC1_TM_dom"/>
</dbReference>
<feature type="domain" description="ABC transmembrane type-1" evidence="9">
    <location>
        <begin position="67"/>
        <end position="292"/>
    </location>
</feature>
<dbReference type="eggNOG" id="COG4988">
    <property type="taxonomic scope" value="Bacteria"/>
</dbReference>
<dbReference type="PROSITE" id="PS50893">
    <property type="entry name" value="ABC_TRANSPORTER_2"/>
    <property type="match status" value="1"/>
</dbReference>
<keyword evidence="3" id="KW-0547">Nucleotide-binding</keyword>
<dbReference type="InterPro" id="IPR003439">
    <property type="entry name" value="ABC_transporter-like_ATP-bd"/>
</dbReference>
<evidence type="ECO:0000256" key="5">
    <source>
        <dbReference type="ARBA" id="ARBA00022989"/>
    </source>
</evidence>
<evidence type="ECO:0000259" key="8">
    <source>
        <dbReference type="PROSITE" id="PS50893"/>
    </source>
</evidence>
<reference evidence="10 11" key="1">
    <citation type="journal article" date="2015" name="Genome Announc.">
        <title>Expanding the biotechnology potential of lactobacilli through comparative genomics of 213 strains and associated genera.</title>
        <authorList>
            <person name="Sun Z."/>
            <person name="Harris H.M."/>
            <person name="McCann A."/>
            <person name="Guo C."/>
            <person name="Argimon S."/>
            <person name="Zhang W."/>
            <person name="Yang X."/>
            <person name="Jeffery I.B."/>
            <person name="Cooney J.C."/>
            <person name="Kagawa T.F."/>
            <person name="Liu W."/>
            <person name="Song Y."/>
            <person name="Salvetti E."/>
            <person name="Wrobel A."/>
            <person name="Rasinkangas P."/>
            <person name="Parkhill J."/>
            <person name="Rea M.C."/>
            <person name="O'Sullivan O."/>
            <person name="Ritari J."/>
            <person name="Douillard F.P."/>
            <person name="Paul Ross R."/>
            <person name="Yang R."/>
            <person name="Briner A.E."/>
            <person name="Felis G.E."/>
            <person name="de Vos W.M."/>
            <person name="Barrangou R."/>
            <person name="Klaenhammer T.R."/>
            <person name="Caufield P.W."/>
            <person name="Cui Y."/>
            <person name="Zhang H."/>
            <person name="O'Toole P.W."/>
        </authorList>
    </citation>
    <scope>NUCLEOTIDE SEQUENCE [LARGE SCALE GENOMIC DNA]</scope>
    <source>
        <strain evidence="10 11">DSM 18527</strain>
    </source>
</reference>
<gene>
    <name evidence="10" type="ORF">FC83_GL001589</name>
</gene>
<feature type="transmembrane region" description="Helical" evidence="7">
    <location>
        <begin position="268"/>
        <end position="293"/>
    </location>
</feature>
<dbReference type="EMBL" id="AZGA01000088">
    <property type="protein sequence ID" value="KRM30458.1"/>
    <property type="molecule type" value="Genomic_DNA"/>
</dbReference>
<name>A0A0R1XJU0_9LACO</name>
<feature type="transmembrane region" description="Helical" evidence="7">
    <location>
        <begin position="147"/>
        <end position="167"/>
    </location>
</feature>
<dbReference type="GO" id="GO:0034040">
    <property type="term" value="F:ATPase-coupled lipid transmembrane transporter activity"/>
    <property type="evidence" value="ECO:0007669"/>
    <property type="project" value="TreeGrafter"/>
</dbReference>
<protein>
    <submittedName>
        <fullName evidence="10">Cytochrome bd biosynthesis ABC-type transporter, ATPase and permease component</fullName>
    </submittedName>
</protein>
<dbReference type="PROSITE" id="PS50929">
    <property type="entry name" value="ABC_TM1F"/>
    <property type="match status" value="1"/>
</dbReference>
<dbReference type="InterPro" id="IPR039421">
    <property type="entry name" value="Type_1_exporter"/>
</dbReference>
<comment type="subcellular location">
    <subcellularLocation>
        <location evidence="1">Cell membrane</location>
        <topology evidence="1">Multi-pass membrane protein</topology>
    </subcellularLocation>
</comment>
<feature type="domain" description="ABC transporter" evidence="8">
    <location>
        <begin position="322"/>
        <end position="560"/>
    </location>
</feature>
<dbReference type="RefSeq" id="WP_057002989.1">
    <property type="nucleotide sequence ID" value="NZ_AZGA01000088.1"/>
</dbReference>
<dbReference type="GO" id="GO:0005524">
    <property type="term" value="F:ATP binding"/>
    <property type="evidence" value="ECO:0007669"/>
    <property type="project" value="UniProtKB-KW"/>
</dbReference>
<evidence type="ECO:0000259" key="9">
    <source>
        <dbReference type="PROSITE" id="PS50929"/>
    </source>
</evidence>
<dbReference type="PANTHER" id="PTHR24221:SF261">
    <property type="entry name" value="GLUTATHIONE_L-CYSTEINE TRANSPORT SYSTEM ATP-BINDING_PERMEASE PROTEIN CYDD"/>
    <property type="match status" value="1"/>
</dbReference>
<accession>A0A0R1XJU0</accession>
<dbReference type="PANTHER" id="PTHR24221">
    <property type="entry name" value="ATP-BINDING CASSETTE SUB-FAMILY B"/>
    <property type="match status" value="1"/>
</dbReference>
<dbReference type="Proteomes" id="UP000051236">
    <property type="component" value="Unassembled WGS sequence"/>
</dbReference>
<dbReference type="InterPro" id="IPR027417">
    <property type="entry name" value="P-loop_NTPase"/>
</dbReference>
<keyword evidence="4" id="KW-0067">ATP-binding</keyword>
<dbReference type="InterPro" id="IPR003593">
    <property type="entry name" value="AAA+_ATPase"/>
</dbReference>
<keyword evidence="2 7" id="KW-0812">Transmembrane</keyword>
<feature type="transmembrane region" description="Helical" evidence="7">
    <location>
        <begin position="118"/>
        <end position="141"/>
    </location>
</feature>
<dbReference type="InterPro" id="IPR036640">
    <property type="entry name" value="ABC1_TM_sf"/>
</dbReference>
<evidence type="ECO:0000256" key="1">
    <source>
        <dbReference type="ARBA" id="ARBA00004651"/>
    </source>
</evidence>
<feature type="transmembrane region" description="Helical" evidence="7">
    <location>
        <begin position="21"/>
        <end position="41"/>
    </location>
</feature>
<dbReference type="GO" id="GO:0140359">
    <property type="term" value="F:ABC-type transporter activity"/>
    <property type="evidence" value="ECO:0007669"/>
    <property type="project" value="InterPro"/>
</dbReference>
<feature type="transmembrane region" description="Helical" evidence="7">
    <location>
        <begin position="226"/>
        <end position="248"/>
    </location>
</feature>
<dbReference type="SUPFAM" id="SSF52540">
    <property type="entry name" value="P-loop containing nucleoside triphosphate hydrolases"/>
    <property type="match status" value="1"/>
</dbReference>
<dbReference type="GO" id="GO:0016887">
    <property type="term" value="F:ATP hydrolysis activity"/>
    <property type="evidence" value="ECO:0007669"/>
    <property type="project" value="InterPro"/>
</dbReference>
<dbReference type="AlphaFoldDB" id="A0A0R1XJU0"/>
<dbReference type="Pfam" id="PF00664">
    <property type="entry name" value="ABC_membrane"/>
    <property type="match status" value="1"/>
</dbReference>
<dbReference type="SUPFAM" id="SSF90123">
    <property type="entry name" value="ABC transporter transmembrane region"/>
    <property type="match status" value="1"/>
</dbReference>
<dbReference type="PATRIC" id="fig|1423734.3.peg.1608"/>
<proteinExistence type="predicted"/>
<evidence type="ECO:0000313" key="10">
    <source>
        <dbReference type="EMBL" id="KRM30458.1"/>
    </source>
</evidence>
<dbReference type="SMART" id="SM00382">
    <property type="entry name" value="AAA"/>
    <property type="match status" value="1"/>
</dbReference>
<dbReference type="STRING" id="1423734.FC83_GL001589"/>
<evidence type="ECO:0000313" key="11">
    <source>
        <dbReference type="Proteomes" id="UP000051236"/>
    </source>
</evidence>
<evidence type="ECO:0000256" key="3">
    <source>
        <dbReference type="ARBA" id="ARBA00022741"/>
    </source>
</evidence>
<dbReference type="Gene3D" id="3.40.50.300">
    <property type="entry name" value="P-loop containing nucleotide triphosphate hydrolases"/>
    <property type="match status" value="1"/>
</dbReference>
<dbReference type="Pfam" id="PF00005">
    <property type="entry name" value="ABC_tran"/>
    <property type="match status" value="1"/>
</dbReference>
<dbReference type="GO" id="GO:0005886">
    <property type="term" value="C:plasma membrane"/>
    <property type="evidence" value="ECO:0007669"/>
    <property type="project" value="UniProtKB-SubCell"/>
</dbReference>
<keyword evidence="11" id="KW-1185">Reference proteome</keyword>
<evidence type="ECO:0000256" key="7">
    <source>
        <dbReference type="SAM" id="Phobius"/>
    </source>
</evidence>
<keyword evidence="5 7" id="KW-1133">Transmembrane helix</keyword>
<keyword evidence="6 7" id="KW-0472">Membrane</keyword>
<evidence type="ECO:0000256" key="2">
    <source>
        <dbReference type="ARBA" id="ARBA00022692"/>
    </source>
</evidence>
<comment type="caution">
    <text evidence="10">The sequence shown here is derived from an EMBL/GenBank/DDBJ whole genome shotgun (WGS) entry which is preliminary data.</text>
</comment>
<evidence type="ECO:0000256" key="4">
    <source>
        <dbReference type="ARBA" id="ARBA00022840"/>
    </source>
</evidence>
<dbReference type="Gene3D" id="1.20.1560.10">
    <property type="entry name" value="ABC transporter type 1, transmembrane domain"/>
    <property type="match status" value="1"/>
</dbReference>
<feature type="transmembrane region" description="Helical" evidence="7">
    <location>
        <begin position="47"/>
        <end position="67"/>
    </location>
</feature>
<evidence type="ECO:0000256" key="6">
    <source>
        <dbReference type="ARBA" id="ARBA00023136"/>
    </source>
</evidence>
<organism evidence="10 11">
    <name type="scientific">Agrilactobacillus composti DSM 18527 = JCM 14202</name>
    <dbReference type="NCBI Taxonomy" id="1423734"/>
    <lineage>
        <taxon>Bacteria</taxon>
        <taxon>Bacillati</taxon>
        <taxon>Bacillota</taxon>
        <taxon>Bacilli</taxon>
        <taxon>Lactobacillales</taxon>
        <taxon>Lactobacillaceae</taxon>
        <taxon>Agrilactobacillus</taxon>
    </lineage>
</organism>